<feature type="chain" id="PRO_5013054092" evidence="1">
    <location>
        <begin position="18"/>
        <end position="186"/>
    </location>
</feature>
<keyword evidence="1" id="KW-0732">Signal</keyword>
<dbReference type="InterPro" id="IPR010642">
    <property type="entry name" value="Invasion_prot_B"/>
</dbReference>
<reference evidence="3" key="1">
    <citation type="submission" date="2017-06" db="EMBL/GenBank/DDBJ databases">
        <authorList>
            <person name="Varghese N."/>
            <person name="Submissions S."/>
        </authorList>
    </citation>
    <scope>NUCLEOTIDE SEQUENCE [LARGE SCALE GENOMIC DNA]</scope>
    <source>
        <strain evidence="3">Ca-68</strain>
    </source>
</reference>
<gene>
    <name evidence="2" type="ORF">SAMN05192560_0453</name>
</gene>
<protein>
    <submittedName>
        <fullName evidence="2">Invasion protein IalB, involved in pathogenesis</fullName>
    </submittedName>
</protein>
<dbReference type="InterPro" id="IPR038696">
    <property type="entry name" value="IalB_sf"/>
</dbReference>
<feature type="signal peptide" evidence="1">
    <location>
        <begin position="1"/>
        <end position="17"/>
    </location>
</feature>
<keyword evidence="3" id="KW-1185">Reference proteome</keyword>
<dbReference type="EMBL" id="FZOA01000002">
    <property type="protein sequence ID" value="SNR68222.1"/>
    <property type="molecule type" value="Genomic_DNA"/>
</dbReference>
<evidence type="ECO:0000313" key="2">
    <source>
        <dbReference type="EMBL" id="SNR68222.1"/>
    </source>
</evidence>
<name>A0A238YB90_9PROT</name>
<accession>A0A238YB90</accession>
<organism evidence="2 3">
    <name type="scientific">Methylobacillus rhizosphaerae</name>
    <dbReference type="NCBI Taxonomy" id="551994"/>
    <lineage>
        <taxon>Bacteria</taxon>
        <taxon>Pseudomonadati</taxon>
        <taxon>Pseudomonadota</taxon>
        <taxon>Betaproteobacteria</taxon>
        <taxon>Nitrosomonadales</taxon>
        <taxon>Methylophilaceae</taxon>
        <taxon>Methylobacillus</taxon>
    </lineage>
</organism>
<proteinExistence type="predicted"/>
<dbReference type="Gene3D" id="2.60.40.1880">
    <property type="entry name" value="Invasion associated locus B (IalB) protein"/>
    <property type="match status" value="1"/>
</dbReference>
<dbReference type="AlphaFoldDB" id="A0A238YB90"/>
<evidence type="ECO:0000313" key="3">
    <source>
        <dbReference type="Proteomes" id="UP000198305"/>
    </source>
</evidence>
<dbReference type="Proteomes" id="UP000198305">
    <property type="component" value="Unassembled WGS sequence"/>
</dbReference>
<dbReference type="Pfam" id="PF06776">
    <property type="entry name" value="IalB"/>
    <property type="match status" value="1"/>
</dbReference>
<evidence type="ECO:0000256" key="1">
    <source>
        <dbReference type="SAM" id="SignalP"/>
    </source>
</evidence>
<sequence length="186" mass="19411">MISNVMSSAIIRSTAVAAVVLAAWGVAGGEAIAAPAAAPEVQRFDNWSVSCTKGANNQAASCTMFQELMQQGNPPRRIARLDILRPIDAQKVEARLIMPLGLELASGVQTQVDNQAATPTGAAFYGCFPDGCLIPVTLNTSALSSGQIFKAVAVAAVSRQLVTVSFPLKGFAAAYKSLADKTRKTN</sequence>
<dbReference type="RefSeq" id="WP_179212041.1">
    <property type="nucleotide sequence ID" value="NZ_FZOA01000002.1"/>
</dbReference>